<organism evidence="1">
    <name type="scientific">termite gut metagenome</name>
    <dbReference type="NCBI Taxonomy" id="433724"/>
    <lineage>
        <taxon>unclassified sequences</taxon>
        <taxon>metagenomes</taxon>
        <taxon>organismal metagenomes</taxon>
    </lineage>
</organism>
<sequence>MRRIILLLFILIPVIGMAQESNSQDTTVYVGNRKVVIKE</sequence>
<dbReference type="EMBL" id="SNRY01010796">
    <property type="protein sequence ID" value="KAA6305315.1"/>
    <property type="molecule type" value="Genomic_DNA"/>
</dbReference>
<protein>
    <submittedName>
        <fullName evidence="1">Uncharacterized protein</fullName>
    </submittedName>
</protein>
<accession>A0A5J4P7A1</accession>
<comment type="caution">
    <text evidence="1">The sequence shown here is derived from an EMBL/GenBank/DDBJ whole genome shotgun (WGS) entry which is preliminary data.</text>
</comment>
<gene>
    <name evidence="1" type="ORF">EZS27_043032</name>
</gene>
<evidence type="ECO:0000313" key="1">
    <source>
        <dbReference type="EMBL" id="KAA6305315.1"/>
    </source>
</evidence>
<dbReference type="AlphaFoldDB" id="A0A5J4P7A1"/>
<feature type="non-terminal residue" evidence="1">
    <location>
        <position position="39"/>
    </location>
</feature>
<proteinExistence type="predicted"/>
<reference evidence="1" key="1">
    <citation type="submission" date="2019-03" db="EMBL/GenBank/DDBJ databases">
        <title>Single cell metagenomics reveals metabolic interactions within the superorganism composed of flagellate Streblomastix strix and complex community of Bacteroidetes bacteria on its surface.</title>
        <authorList>
            <person name="Treitli S.C."/>
            <person name="Kolisko M."/>
            <person name="Husnik F."/>
            <person name="Keeling P."/>
            <person name="Hampl V."/>
        </authorList>
    </citation>
    <scope>NUCLEOTIDE SEQUENCE</scope>
    <source>
        <strain evidence="1">STM</strain>
    </source>
</reference>
<name>A0A5J4P7A1_9ZZZZ</name>